<keyword evidence="5 8" id="KW-1133">Transmembrane helix</keyword>
<protein>
    <recommendedName>
        <fullName evidence="2">diguanylate cyclase</fullName>
        <ecNumber evidence="2">2.7.7.65</ecNumber>
    </recommendedName>
</protein>
<dbReference type="InterPro" id="IPR000160">
    <property type="entry name" value="GGDEF_dom"/>
</dbReference>
<dbReference type="PROSITE" id="PS50887">
    <property type="entry name" value="GGDEF"/>
    <property type="match status" value="1"/>
</dbReference>
<name>A0ABP6W491_9GAMM</name>
<dbReference type="Proteomes" id="UP001500795">
    <property type="component" value="Unassembled WGS sequence"/>
</dbReference>
<feature type="transmembrane region" description="Helical" evidence="8">
    <location>
        <begin position="287"/>
        <end position="309"/>
    </location>
</feature>
<evidence type="ECO:0000256" key="2">
    <source>
        <dbReference type="ARBA" id="ARBA00012528"/>
    </source>
</evidence>
<dbReference type="Pfam" id="PF02743">
    <property type="entry name" value="dCache_1"/>
    <property type="match status" value="1"/>
</dbReference>
<dbReference type="CDD" id="cd01949">
    <property type="entry name" value="GGDEF"/>
    <property type="match status" value="1"/>
</dbReference>
<evidence type="ECO:0000313" key="10">
    <source>
        <dbReference type="EMBL" id="GAA3546222.1"/>
    </source>
</evidence>
<dbReference type="RefSeq" id="WP_344959074.1">
    <property type="nucleotide sequence ID" value="NZ_BAABCX010000004.1"/>
</dbReference>
<dbReference type="InterPro" id="IPR029787">
    <property type="entry name" value="Nucleotide_cyclase"/>
</dbReference>
<feature type="domain" description="GGDEF" evidence="9">
    <location>
        <begin position="393"/>
        <end position="523"/>
    </location>
</feature>
<evidence type="ECO:0000256" key="7">
    <source>
        <dbReference type="ARBA" id="ARBA00034247"/>
    </source>
</evidence>
<accession>A0ABP6W491</accession>
<dbReference type="EC" id="2.7.7.65" evidence="2"/>
<dbReference type="PANTHER" id="PTHR45138:SF9">
    <property type="entry name" value="DIGUANYLATE CYCLASE DGCM-RELATED"/>
    <property type="match status" value="1"/>
</dbReference>
<dbReference type="SUPFAM" id="SSF103190">
    <property type="entry name" value="Sensory domain-like"/>
    <property type="match status" value="2"/>
</dbReference>
<dbReference type="NCBIfam" id="TIGR00254">
    <property type="entry name" value="GGDEF"/>
    <property type="match status" value="1"/>
</dbReference>
<comment type="subcellular location">
    <subcellularLocation>
        <location evidence="1">Cell membrane</location>
        <topology evidence="1">Multi-pass membrane protein</topology>
    </subcellularLocation>
</comment>
<dbReference type="SMART" id="SM00267">
    <property type="entry name" value="GGDEF"/>
    <property type="match status" value="1"/>
</dbReference>
<gene>
    <name evidence="10" type="ORF">GCM10022394_27750</name>
</gene>
<evidence type="ECO:0000256" key="1">
    <source>
        <dbReference type="ARBA" id="ARBA00004651"/>
    </source>
</evidence>
<evidence type="ECO:0000256" key="6">
    <source>
        <dbReference type="ARBA" id="ARBA00023136"/>
    </source>
</evidence>
<dbReference type="CDD" id="cd12912">
    <property type="entry name" value="PDC2_MCP_like"/>
    <property type="match status" value="1"/>
</dbReference>
<evidence type="ECO:0000313" key="11">
    <source>
        <dbReference type="Proteomes" id="UP001500795"/>
    </source>
</evidence>
<dbReference type="Gene3D" id="3.30.450.20">
    <property type="entry name" value="PAS domain"/>
    <property type="match status" value="1"/>
</dbReference>
<evidence type="ECO:0000259" key="9">
    <source>
        <dbReference type="PROSITE" id="PS50887"/>
    </source>
</evidence>
<keyword evidence="11" id="KW-1185">Reference proteome</keyword>
<dbReference type="PANTHER" id="PTHR45138">
    <property type="entry name" value="REGULATORY COMPONENTS OF SENSORY TRANSDUCTION SYSTEM"/>
    <property type="match status" value="1"/>
</dbReference>
<keyword evidence="3" id="KW-1003">Cell membrane</keyword>
<dbReference type="CDD" id="cd18773">
    <property type="entry name" value="PDC1_HK_sensor"/>
    <property type="match status" value="1"/>
</dbReference>
<reference evidence="11" key="1">
    <citation type="journal article" date="2019" name="Int. J. Syst. Evol. Microbiol.">
        <title>The Global Catalogue of Microorganisms (GCM) 10K type strain sequencing project: providing services to taxonomists for standard genome sequencing and annotation.</title>
        <authorList>
            <consortium name="The Broad Institute Genomics Platform"/>
            <consortium name="The Broad Institute Genome Sequencing Center for Infectious Disease"/>
            <person name="Wu L."/>
            <person name="Ma J."/>
        </authorList>
    </citation>
    <scope>NUCLEOTIDE SEQUENCE [LARGE SCALE GENOMIC DNA]</scope>
    <source>
        <strain evidence="11">JCM 17110</strain>
    </source>
</reference>
<comment type="catalytic activity">
    <reaction evidence="7">
        <text>2 GTP = 3',3'-c-di-GMP + 2 diphosphate</text>
        <dbReference type="Rhea" id="RHEA:24898"/>
        <dbReference type="ChEBI" id="CHEBI:33019"/>
        <dbReference type="ChEBI" id="CHEBI:37565"/>
        <dbReference type="ChEBI" id="CHEBI:58805"/>
        <dbReference type="EC" id="2.7.7.65"/>
    </reaction>
</comment>
<organism evidence="10 11">
    <name type="scientific">Zobellella aerophila</name>
    <dbReference type="NCBI Taxonomy" id="870480"/>
    <lineage>
        <taxon>Bacteria</taxon>
        <taxon>Pseudomonadati</taxon>
        <taxon>Pseudomonadota</taxon>
        <taxon>Gammaproteobacteria</taxon>
        <taxon>Aeromonadales</taxon>
        <taxon>Aeromonadaceae</taxon>
        <taxon>Zobellella</taxon>
    </lineage>
</organism>
<evidence type="ECO:0000256" key="3">
    <source>
        <dbReference type="ARBA" id="ARBA00022475"/>
    </source>
</evidence>
<evidence type="ECO:0000256" key="5">
    <source>
        <dbReference type="ARBA" id="ARBA00022989"/>
    </source>
</evidence>
<dbReference type="EMBL" id="BAABCX010000004">
    <property type="protein sequence ID" value="GAA3546222.1"/>
    <property type="molecule type" value="Genomic_DNA"/>
</dbReference>
<proteinExistence type="predicted"/>
<keyword evidence="6 8" id="KW-0472">Membrane</keyword>
<keyword evidence="4 8" id="KW-0812">Transmembrane</keyword>
<dbReference type="Pfam" id="PF00990">
    <property type="entry name" value="GGDEF"/>
    <property type="match status" value="1"/>
</dbReference>
<dbReference type="Gene3D" id="3.30.70.270">
    <property type="match status" value="1"/>
</dbReference>
<sequence>MKILHLLLRLDLRRLILALTIVSVLITLANSFYATYQVQRELLINNTLEANRVYAAKLAETTDTFLKSAQTQLKYSAALLAGQMDDEQALLAEARRLHRQTESFNSVVIVNADAIIMATSPETLQIKGVKLTSPNARQSLNAKQPLITDPFLSPAGNYLISISHPIFAPDGRYLGYMAGTIYLQGENILNLLLGQHHYKDGSYLYVVDRNGVLIYHMDQHRVGEKVTDNPVIDAVIRNQSGADNLINSRGSDMLAGFAPVPRAGWGVVAQRPKSATLAELDKQIQAVFIKILPLTLLTLLFIWFSALLISRPLWQLARNAREMDQQHAQDRILAISSWYFESAQLKRAILKGVGLLNDKITQLNTDSHTDPMTALYNRRGMQKVLDYYQEIQQHFAIIALDIDHFKGVNDSYGHDVGDQVIKSLAQLMQKNARKVDALCRSGGEEFIILLPDTNAQVAEGIAERLRHHVAQHEMPEAGHVTISLGVAYWPGDTTGINEALKMADRALYQAKQQGRNQTLVASAPAA</sequence>
<dbReference type="SUPFAM" id="SSF55073">
    <property type="entry name" value="Nucleotide cyclase"/>
    <property type="match status" value="1"/>
</dbReference>
<comment type="caution">
    <text evidence="10">The sequence shown here is derived from an EMBL/GenBank/DDBJ whole genome shotgun (WGS) entry which is preliminary data.</text>
</comment>
<dbReference type="InterPro" id="IPR033479">
    <property type="entry name" value="dCache_1"/>
</dbReference>
<evidence type="ECO:0000256" key="8">
    <source>
        <dbReference type="SAM" id="Phobius"/>
    </source>
</evidence>
<evidence type="ECO:0000256" key="4">
    <source>
        <dbReference type="ARBA" id="ARBA00022692"/>
    </source>
</evidence>
<dbReference type="InterPro" id="IPR029151">
    <property type="entry name" value="Sensor-like_sf"/>
</dbReference>
<dbReference type="InterPro" id="IPR043128">
    <property type="entry name" value="Rev_trsase/Diguanyl_cyclase"/>
</dbReference>
<dbReference type="InterPro" id="IPR050469">
    <property type="entry name" value="Diguanylate_Cyclase"/>
</dbReference>